<feature type="transmembrane region" description="Helical" evidence="5">
    <location>
        <begin position="177"/>
        <end position="202"/>
    </location>
</feature>
<keyword evidence="4 5" id="KW-0472">Membrane</keyword>
<evidence type="ECO:0000256" key="3">
    <source>
        <dbReference type="ARBA" id="ARBA00022989"/>
    </source>
</evidence>
<evidence type="ECO:0000259" key="6">
    <source>
        <dbReference type="Pfam" id="PF04116"/>
    </source>
</evidence>
<dbReference type="InterPro" id="IPR050307">
    <property type="entry name" value="Sterol_Desaturase_Related"/>
</dbReference>
<proteinExistence type="predicted"/>
<comment type="subcellular location">
    <subcellularLocation>
        <location evidence="1">Membrane</location>
    </subcellularLocation>
</comment>
<evidence type="ECO:0000313" key="7">
    <source>
        <dbReference type="EMBL" id="KAJ8866408.1"/>
    </source>
</evidence>
<comment type="caution">
    <text evidence="7">The sequence shown here is derived from an EMBL/GenBank/DDBJ whole genome shotgun (WGS) entry which is preliminary data.</text>
</comment>
<dbReference type="Pfam" id="PF04116">
    <property type="entry name" value="FA_hydroxylase"/>
    <property type="match status" value="1"/>
</dbReference>
<dbReference type="PANTHER" id="PTHR11863">
    <property type="entry name" value="STEROL DESATURASE"/>
    <property type="match status" value="1"/>
</dbReference>
<dbReference type="InterPro" id="IPR006694">
    <property type="entry name" value="Fatty_acid_hydroxylase"/>
</dbReference>
<keyword evidence="2 5" id="KW-0812">Transmembrane</keyword>
<evidence type="ECO:0000256" key="4">
    <source>
        <dbReference type="ARBA" id="ARBA00023136"/>
    </source>
</evidence>
<dbReference type="Proteomes" id="UP001159363">
    <property type="component" value="Chromosome 15"/>
</dbReference>
<reference evidence="7 8" key="1">
    <citation type="submission" date="2023-02" db="EMBL/GenBank/DDBJ databases">
        <title>LHISI_Scaffold_Assembly.</title>
        <authorList>
            <person name="Stuart O.P."/>
            <person name="Cleave R."/>
            <person name="Magrath M.J.L."/>
            <person name="Mikheyev A.S."/>
        </authorList>
    </citation>
    <scope>NUCLEOTIDE SEQUENCE [LARGE SCALE GENOMIC DNA]</scope>
    <source>
        <strain evidence="7">Daus_M_001</strain>
        <tissue evidence="7">Leg muscle</tissue>
    </source>
</reference>
<organism evidence="7 8">
    <name type="scientific">Dryococelus australis</name>
    <dbReference type="NCBI Taxonomy" id="614101"/>
    <lineage>
        <taxon>Eukaryota</taxon>
        <taxon>Metazoa</taxon>
        <taxon>Ecdysozoa</taxon>
        <taxon>Arthropoda</taxon>
        <taxon>Hexapoda</taxon>
        <taxon>Insecta</taxon>
        <taxon>Pterygota</taxon>
        <taxon>Neoptera</taxon>
        <taxon>Polyneoptera</taxon>
        <taxon>Phasmatodea</taxon>
        <taxon>Verophasmatodea</taxon>
        <taxon>Anareolatae</taxon>
        <taxon>Phasmatidae</taxon>
        <taxon>Eurycanthinae</taxon>
        <taxon>Dryococelus</taxon>
    </lineage>
</organism>
<dbReference type="EMBL" id="JARBHB010000016">
    <property type="protein sequence ID" value="KAJ8866408.1"/>
    <property type="molecule type" value="Genomic_DNA"/>
</dbReference>
<sequence>MRIANEMLLIKGLSADHKEQLNMLDEQDPETSCSAIMGTDADEKKPAGKTVPYDPMAVTWLDNYSDTMDKVWARVPEMVRPVVVFLAVFTMGATMRGRRRRACPALRCKVWRCILATVPSAGTNNDSAAGGKREWLIILVHCLKYLGIIHGDGNTNFSRASWSEITLESLHLKNMPYFWIAACAVSYGMYFAIGGFLHWYYYMNRRDKAHEWKCQPEHFLPPDLERHEILCGSFSLMLTSSFSGVVACWISNGGWSTVYYEFGEYSWAWWFAQWPVIFIYQDYMTYWLHRIYHIPFFYKRFHKLHHKYKQPTAFSVTAIHPFEIMHIQITLMLPLVAIPTHFVPFYAIVLYTYYHGIIDHSGINFKAQWWQPWQPDAIFHDNHHQYFHVNFGFNCYIWDKIHGTYRRKDRIYTEDTFYGQGKSLKEASKEEIMNDLKERESENPLAYRSKTLDFKITDNELKKLR</sequence>
<keyword evidence="8" id="KW-1185">Reference proteome</keyword>
<feature type="domain" description="Fatty acid hydroxylase" evidence="6">
    <location>
        <begin position="275"/>
        <end position="404"/>
    </location>
</feature>
<gene>
    <name evidence="7" type="ORF">PR048_032251</name>
</gene>
<name>A0ABQ9G1P2_9NEOP</name>
<feature type="transmembrane region" description="Helical" evidence="5">
    <location>
        <begin position="267"/>
        <end position="288"/>
    </location>
</feature>
<feature type="transmembrane region" description="Helical" evidence="5">
    <location>
        <begin position="331"/>
        <end position="354"/>
    </location>
</feature>
<evidence type="ECO:0000256" key="5">
    <source>
        <dbReference type="SAM" id="Phobius"/>
    </source>
</evidence>
<protein>
    <recommendedName>
        <fullName evidence="6">Fatty acid hydroxylase domain-containing protein</fullName>
    </recommendedName>
</protein>
<evidence type="ECO:0000313" key="8">
    <source>
        <dbReference type="Proteomes" id="UP001159363"/>
    </source>
</evidence>
<evidence type="ECO:0000256" key="2">
    <source>
        <dbReference type="ARBA" id="ARBA00022692"/>
    </source>
</evidence>
<accession>A0ABQ9G1P2</accession>
<evidence type="ECO:0000256" key="1">
    <source>
        <dbReference type="ARBA" id="ARBA00004370"/>
    </source>
</evidence>
<keyword evidence="3 5" id="KW-1133">Transmembrane helix</keyword>
<feature type="transmembrane region" description="Helical" evidence="5">
    <location>
        <begin position="234"/>
        <end position="255"/>
    </location>
</feature>